<dbReference type="EMBL" id="QTKX01000003">
    <property type="protein sequence ID" value="MBS8266405.1"/>
    <property type="molecule type" value="Genomic_DNA"/>
</dbReference>
<gene>
    <name evidence="2" type="ORF">DYI25_18435</name>
</gene>
<comment type="caution">
    <text evidence="2">The sequence shown here is derived from an EMBL/GenBank/DDBJ whole genome shotgun (WGS) entry which is preliminary data.</text>
</comment>
<evidence type="ECO:0000256" key="1">
    <source>
        <dbReference type="SAM" id="Phobius"/>
    </source>
</evidence>
<keyword evidence="1" id="KW-0472">Membrane</keyword>
<sequence>MITKNKYLLASIVLFVICFITWQVTGALAENTSDMDSVTSFAIFSFLGTVLFLLITLVLLLITVVSKFKNNNLNL</sequence>
<proteinExistence type="predicted"/>
<feature type="transmembrane region" description="Helical" evidence="1">
    <location>
        <begin position="39"/>
        <end position="65"/>
    </location>
</feature>
<evidence type="ECO:0000313" key="2">
    <source>
        <dbReference type="EMBL" id="MBS8266405.1"/>
    </source>
</evidence>
<protein>
    <recommendedName>
        <fullName evidence="4">DUF3955 domain-containing protein</fullName>
    </recommendedName>
</protein>
<accession>A0A944CPD6</accession>
<name>A0A944CPD6_9BACI</name>
<reference evidence="2 3" key="1">
    <citation type="journal article" date="2021" name="Microorganisms">
        <title>Bacterial Dimethylsulfoniopropionate Biosynthesis in the East China Sea.</title>
        <authorList>
            <person name="Liu J."/>
            <person name="Zhang Y."/>
            <person name="Liu J."/>
            <person name="Zhong H."/>
            <person name="Williams B.T."/>
            <person name="Zheng Y."/>
            <person name="Curson A.R.J."/>
            <person name="Sun C."/>
            <person name="Sun H."/>
            <person name="Song D."/>
            <person name="Wagner Mackenzie B."/>
            <person name="Bermejo Martinez A."/>
            <person name="Todd J.D."/>
            <person name="Zhang X.H."/>
        </authorList>
    </citation>
    <scope>NUCLEOTIDE SEQUENCE [LARGE SCALE GENOMIC DNA]</scope>
    <source>
        <strain evidence="2 3">ESS08</strain>
    </source>
</reference>
<evidence type="ECO:0008006" key="4">
    <source>
        <dbReference type="Google" id="ProtNLM"/>
    </source>
</evidence>
<dbReference type="Proteomes" id="UP000761411">
    <property type="component" value="Unassembled WGS sequence"/>
</dbReference>
<dbReference type="AlphaFoldDB" id="A0A944CPD6"/>
<keyword evidence="1" id="KW-1133">Transmembrane helix</keyword>
<evidence type="ECO:0000313" key="3">
    <source>
        <dbReference type="Proteomes" id="UP000761411"/>
    </source>
</evidence>
<organism evidence="2 3">
    <name type="scientific">Mesobacillus boroniphilus</name>
    <dbReference type="NCBI Taxonomy" id="308892"/>
    <lineage>
        <taxon>Bacteria</taxon>
        <taxon>Bacillati</taxon>
        <taxon>Bacillota</taxon>
        <taxon>Bacilli</taxon>
        <taxon>Bacillales</taxon>
        <taxon>Bacillaceae</taxon>
        <taxon>Mesobacillus</taxon>
    </lineage>
</organism>
<keyword evidence="1" id="KW-0812">Transmembrane</keyword>
<keyword evidence="3" id="KW-1185">Reference proteome</keyword>